<dbReference type="KEGG" id="cfl:Cfla_3278"/>
<keyword evidence="3" id="KW-1185">Reference proteome</keyword>
<dbReference type="InterPro" id="IPR045941">
    <property type="entry name" value="DUF6361"/>
</dbReference>
<dbReference type="STRING" id="446466.Cfla_3278"/>
<dbReference type="AlphaFoldDB" id="D5UC00"/>
<evidence type="ECO:0000313" key="2">
    <source>
        <dbReference type="EMBL" id="ADG76159.1"/>
    </source>
</evidence>
<protein>
    <submittedName>
        <fullName evidence="2">Uncharacterized protein</fullName>
    </submittedName>
</protein>
<dbReference type="HOGENOM" id="CLU_703606_0_0_11"/>
<accession>D5UC00</accession>
<dbReference type="EMBL" id="CP001964">
    <property type="protein sequence ID" value="ADG76159.1"/>
    <property type="molecule type" value="Genomic_DNA"/>
</dbReference>
<dbReference type="eggNOG" id="ENOG502ZB6I">
    <property type="taxonomic scope" value="Bacteria"/>
</dbReference>
<organism evidence="2 3">
    <name type="scientific">Cellulomonas flavigena (strain ATCC 482 / DSM 20109 / BCRC 11376 / JCM 18109 / NBRC 3775 / NCIMB 8073 / NRS 134)</name>
    <dbReference type="NCBI Taxonomy" id="446466"/>
    <lineage>
        <taxon>Bacteria</taxon>
        <taxon>Bacillati</taxon>
        <taxon>Actinomycetota</taxon>
        <taxon>Actinomycetes</taxon>
        <taxon>Micrococcales</taxon>
        <taxon>Cellulomonadaceae</taxon>
        <taxon>Cellulomonas</taxon>
    </lineage>
</organism>
<sequence>MPSSFGWLDSDTEQRRRMLEVVDLFSQDGTVDELGTGAIRDALSHALFPGTSVVHTRLRYVLFVPWLLQRAADGSAGRDAAQHLRDLEVRLIGSLLAGGEPTGVIGSQAGARLRRMPSSVYWSALGAWGIRQPDLSVEGYLRRRHDLARLAARTAVSDDPEAREQAPGAGLDPHLPPPPADLLTRATFDLTPVEEEYLSDSIARATAGSLLAWLVHHPPPELATYVWEIATLGSLPADLAETVDHARRFHTAIHGAVLLYNLLLARRRSMDEAVAGYESDLALWRGELQSTGALDGWDRVAWWTTVIRLNPEIRPLTRVFVDQWLDLVTSDPDVASSTDAAHLVATRERQIKGGRARLANQAALDHWGGASGLRRLDFNWSVARTHLADLYAARGVA</sequence>
<proteinExistence type="predicted"/>
<dbReference type="Proteomes" id="UP000000849">
    <property type="component" value="Chromosome"/>
</dbReference>
<dbReference type="Pfam" id="PF19888">
    <property type="entry name" value="DUF6361"/>
    <property type="match status" value="1"/>
</dbReference>
<evidence type="ECO:0000256" key="1">
    <source>
        <dbReference type="SAM" id="MobiDB-lite"/>
    </source>
</evidence>
<name>D5UC00_CELFN</name>
<evidence type="ECO:0000313" key="3">
    <source>
        <dbReference type="Proteomes" id="UP000000849"/>
    </source>
</evidence>
<dbReference type="RefSeq" id="WP_013118490.1">
    <property type="nucleotide sequence ID" value="NC_014151.1"/>
</dbReference>
<reference evidence="2 3" key="1">
    <citation type="journal article" date="2010" name="Stand. Genomic Sci.">
        <title>Complete genome sequence of Cellulomonas flavigena type strain (134).</title>
        <authorList>
            <person name="Abt B."/>
            <person name="Foster B."/>
            <person name="Lapidus A."/>
            <person name="Clum A."/>
            <person name="Sun H."/>
            <person name="Pukall R."/>
            <person name="Lucas S."/>
            <person name="Glavina Del Rio T."/>
            <person name="Nolan M."/>
            <person name="Tice H."/>
            <person name="Cheng J.F."/>
            <person name="Pitluck S."/>
            <person name="Liolios K."/>
            <person name="Ivanova N."/>
            <person name="Mavromatis K."/>
            <person name="Ovchinnikova G."/>
            <person name="Pati A."/>
            <person name="Goodwin L."/>
            <person name="Chen A."/>
            <person name="Palaniappan K."/>
            <person name="Land M."/>
            <person name="Hauser L."/>
            <person name="Chang Y.J."/>
            <person name="Jeffries C.D."/>
            <person name="Rohde M."/>
            <person name="Goker M."/>
            <person name="Woyke T."/>
            <person name="Bristow J."/>
            <person name="Eisen J.A."/>
            <person name="Markowitz V."/>
            <person name="Hugenholtz P."/>
            <person name="Kyrpides N.C."/>
            <person name="Klenk H.P."/>
        </authorList>
    </citation>
    <scope>NUCLEOTIDE SEQUENCE [LARGE SCALE GENOMIC DNA]</scope>
    <source>
        <strain evidence="3">ATCC 482 / DSM 20109 / BCRC 11376 / JCM 18109 / NBRC 3775 / NCIMB 8073 / NRS 134</strain>
    </source>
</reference>
<dbReference type="OrthoDB" id="1825624at2"/>
<feature type="region of interest" description="Disordered" evidence="1">
    <location>
        <begin position="154"/>
        <end position="178"/>
    </location>
</feature>
<gene>
    <name evidence="2" type="ordered locus">Cfla_3278</name>
</gene>